<evidence type="ECO:0000313" key="7">
    <source>
        <dbReference type="EMBL" id="PAA61114.1"/>
    </source>
</evidence>
<dbReference type="GO" id="GO:0006325">
    <property type="term" value="P:chromatin organization"/>
    <property type="evidence" value="ECO:0007669"/>
    <property type="project" value="UniProtKB-KW"/>
</dbReference>
<reference evidence="7 9" key="1">
    <citation type="submission" date="2017-06" db="EMBL/GenBank/DDBJ databases">
        <title>A platform for efficient transgenesis in Macrostomum lignano, a flatworm model organism for stem cell research.</title>
        <authorList>
            <person name="Berezikov E."/>
        </authorList>
    </citation>
    <scope>NUCLEOTIDE SEQUENCE [LARGE SCALE GENOMIC DNA]</scope>
    <source>
        <strain evidence="7">DV1</strain>
        <tissue evidence="7">Whole organism</tissue>
    </source>
</reference>
<proteinExistence type="predicted"/>
<dbReference type="Pfam" id="PF01388">
    <property type="entry name" value="ARID"/>
    <property type="match status" value="1"/>
</dbReference>
<gene>
    <name evidence="8" type="ORF">BOX15_Mlig018381g1</name>
    <name evidence="7" type="ORF">BOX15_Mlig018381g2</name>
</gene>
<dbReference type="InterPro" id="IPR052406">
    <property type="entry name" value="Chromatin_Remodeling_Comp"/>
</dbReference>
<dbReference type="EMBL" id="NIVC01001919">
    <property type="protein sequence ID" value="PAA62574.1"/>
    <property type="molecule type" value="Genomic_DNA"/>
</dbReference>
<keyword evidence="9" id="KW-1185">Reference proteome</keyword>
<sequence length="1086" mass="116942">MSKRKLAAASSASTIEPVAMATEQDRHAFATKLRDFHYARKTPFLHAPVVLGRRVDFLRLYNTVASLGGYRRVNDAEDWYRVLESMGLYKYCANAEMAIRQVYLRYLEPFERHQQHHQHEPDKDLSGFVRPAYDEDSNDAESSMSMSMSSRVKRSQSFASETSNAAAVAAAAAAGTAVPGEMACPAVYNVQSHILAAHMREQWGLSCDLVDSTELASMEKALLCGLPNEVDFAINACLLMSYQPGGFQLLSNPRILELLAAHAGVFDSGPRSYFPLMQEWLSQNKTNMLRFWYESVWDSEFRNLLSPTWLSHDQSDSDAVENVDIPDAEPVWRLMNLTADLGLRDLAGQRVVLIVTALRNLVLEDRPNAVALTRSPPALRLLLLCAASRHSTLQHLALDSLASLPIVLHSARLATAMQLLLRRCLGSQDRQLIVRGLELLCCLASQPDNWKRLQSDVDLLPADLADNLAAWLLLKDLQLMLAALEAANRLSGVGGDCSTRLCSPSPELLRVLLSLLTFEASQVGSAGIVGIKIFQGPGAAAGSTPAASAAAAAAASAAAAATAAAAVGAPNDCGMPPPPPPPPQQQQQQQQVALVRQSQQQSNHIQAQQPPNLRDYIVWWLRSRRVTPGPHRLSLLHADCGRAFAAQFNGAPFLTLADFCSLLGDLGFSAAPELQNGGLSIVQQPAAPTMDNDNSKLVLEEASTPTKKVLTEKQDQRQKQTEQQQRQPRRRNSCSSVSSSDDSSSAAAAGGRLMTASEPQATGSNSSSDPASTAVTDSAASPSAAADSPAVLGHEAVIERVLNHLRPGEAAAKAKQQQQQQQVLVNGHHPSLPNGASVSILPNGHDSQPKPTSQQPQQQQQQLIRIVGPPSTPQQPPLGLLCEWDGCWYCGDTPARVLHHVYTRHLRDSGQSSGQSYQCRCLWRGCDPTPRGAYSLLAHVQESHCSERALQASLQRRRAVALSPSSSSASIANEGKNANQPAMLRLPEDAARHAIHRLAAREVVANAAAAAAAAAASSPSGSSVSSREGPVTKHIRLTAALALRNLLRHAQPARLFVSGYSDYLAEICLSGSEAALIVSQCVCDLA</sequence>
<feature type="region of interest" description="Disordered" evidence="5">
    <location>
        <begin position="569"/>
        <end position="589"/>
    </location>
</feature>
<dbReference type="PROSITE" id="PS51011">
    <property type="entry name" value="ARID"/>
    <property type="match status" value="1"/>
</dbReference>
<dbReference type="InterPro" id="IPR001606">
    <property type="entry name" value="ARID_dom"/>
</dbReference>
<organism evidence="7 9">
    <name type="scientific">Macrostomum lignano</name>
    <dbReference type="NCBI Taxonomy" id="282301"/>
    <lineage>
        <taxon>Eukaryota</taxon>
        <taxon>Metazoa</taxon>
        <taxon>Spiralia</taxon>
        <taxon>Lophotrochozoa</taxon>
        <taxon>Platyhelminthes</taxon>
        <taxon>Rhabditophora</taxon>
        <taxon>Macrostomorpha</taxon>
        <taxon>Macrostomida</taxon>
        <taxon>Macrostomidae</taxon>
        <taxon>Macrostomum</taxon>
    </lineage>
</organism>
<dbReference type="SUPFAM" id="SSF46774">
    <property type="entry name" value="ARID-like"/>
    <property type="match status" value="1"/>
</dbReference>
<protein>
    <recommendedName>
        <fullName evidence="6">ARID domain-containing protein</fullName>
    </recommendedName>
</protein>
<feature type="compositionally biased region" description="Low complexity" evidence="5">
    <location>
        <begin position="733"/>
        <end position="749"/>
    </location>
</feature>
<evidence type="ECO:0000256" key="3">
    <source>
        <dbReference type="ARBA" id="ARBA00023163"/>
    </source>
</evidence>
<feature type="region of interest" description="Disordered" evidence="5">
    <location>
        <begin position="706"/>
        <end position="789"/>
    </location>
</feature>
<keyword evidence="3" id="KW-0804">Transcription</keyword>
<dbReference type="SMART" id="SM01014">
    <property type="entry name" value="ARID"/>
    <property type="match status" value="1"/>
</dbReference>
<evidence type="ECO:0000256" key="5">
    <source>
        <dbReference type="SAM" id="MobiDB-lite"/>
    </source>
</evidence>
<accession>A0A267EJI1</accession>
<evidence type="ECO:0000259" key="6">
    <source>
        <dbReference type="PROSITE" id="PS51011"/>
    </source>
</evidence>
<dbReference type="InterPro" id="IPR016024">
    <property type="entry name" value="ARM-type_fold"/>
</dbReference>
<evidence type="ECO:0000256" key="4">
    <source>
        <dbReference type="ARBA" id="ARBA00023242"/>
    </source>
</evidence>
<dbReference type="STRING" id="282301.A0A267EJI1"/>
<evidence type="ECO:0000256" key="1">
    <source>
        <dbReference type="ARBA" id="ARBA00022853"/>
    </source>
</evidence>
<feature type="domain" description="ARID" evidence="6">
    <location>
        <begin position="23"/>
        <end position="115"/>
    </location>
</feature>
<evidence type="ECO:0000313" key="9">
    <source>
        <dbReference type="Proteomes" id="UP000215902"/>
    </source>
</evidence>
<feature type="compositionally biased region" description="Basic and acidic residues" evidence="5">
    <location>
        <begin position="113"/>
        <end position="125"/>
    </location>
</feature>
<feature type="compositionally biased region" description="Low complexity" evidence="5">
    <location>
        <begin position="766"/>
        <end position="789"/>
    </location>
</feature>
<dbReference type="AlphaFoldDB" id="A0A267EJI1"/>
<evidence type="ECO:0000256" key="2">
    <source>
        <dbReference type="ARBA" id="ARBA00023015"/>
    </source>
</evidence>
<keyword evidence="2" id="KW-0805">Transcription regulation</keyword>
<comment type="caution">
    <text evidence="7">The sequence shown here is derived from an EMBL/GenBank/DDBJ whole genome shotgun (WGS) entry which is preliminary data.</text>
</comment>
<feature type="compositionally biased region" description="Pro residues" evidence="5">
    <location>
        <begin position="575"/>
        <end position="584"/>
    </location>
</feature>
<dbReference type="PANTHER" id="PTHR22970">
    <property type="entry name" value="AT-RICH INTERACTIVE DOMAIN-CONTAINING PROTEIN 2"/>
    <property type="match status" value="1"/>
</dbReference>
<dbReference type="SMART" id="SM00501">
    <property type="entry name" value="BRIGHT"/>
    <property type="match status" value="1"/>
</dbReference>
<feature type="region of interest" description="Disordered" evidence="5">
    <location>
        <begin position="809"/>
        <end position="862"/>
    </location>
</feature>
<feature type="region of interest" description="Disordered" evidence="5">
    <location>
        <begin position="113"/>
        <end position="146"/>
    </location>
</feature>
<dbReference type="SUPFAM" id="SSF48371">
    <property type="entry name" value="ARM repeat"/>
    <property type="match status" value="1"/>
</dbReference>
<dbReference type="GO" id="GO:0003677">
    <property type="term" value="F:DNA binding"/>
    <property type="evidence" value="ECO:0007669"/>
    <property type="project" value="InterPro"/>
</dbReference>
<feature type="compositionally biased region" description="Basic and acidic residues" evidence="5">
    <location>
        <begin position="709"/>
        <end position="720"/>
    </location>
</feature>
<dbReference type="InterPro" id="IPR036431">
    <property type="entry name" value="ARID_dom_sf"/>
</dbReference>
<evidence type="ECO:0000313" key="8">
    <source>
        <dbReference type="EMBL" id="PAA62574.1"/>
    </source>
</evidence>
<dbReference type="Gene3D" id="1.10.150.60">
    <property type="entry name" value="ARID DNA-binding domain"/>
    <property type="match status" value="1"/>
</dbReference>
<dbReference type="OrthoDB" id="338531at2759"/>
<dbReference type="Proteomes" id="UP000215902">
    <property type="component" value="Unassembled WGS sequence"/>
</dbReference>
<feature type="compositionally biased region" description="Low complexity" evidence="5">
    <location>
        <begin position="810"/>
        <end position="822"/>
    </location>
</feature>
<dbReference type="PANTHER" id="PTHR22970:SF14">
    <property type="entry name" value="AT-RICH INTERACTIVE DOMAIN-CONTAINING PROTEIN 2"/>
    <property type="match status" value="1"/>
</dbReference>
<dbReference type="EMBL" id="NIVC01002068">
    <property type="protein sequence ID" value="PAA61114.1"/>
    <property type="molecule type" value="Genomic_DNA"/>
</dbReference>
<feature type="compositionally biased region" description="Low complexity" evidence="5">
    <location>
        <begin position="849"/>
        <end position="862"/>
    </location>
</feature>
<name>A0A267EJI1_9PLAT</name>
<keyword evidence="4" id="KW-0539">Nucleus</keyword>
<keyword evidence="1" id="KW-0156">Chromatin regulator</keyword>